<dbReference type="OrthoDB" id="120976at2759"/>
<dbReference type="Gene3D" id="3.80.10.10">
    <property type="entry name" value="Ribonuclease Inhibitor"/>
    <property type="match status" value="1"/>
</dbReference>
<keyword evidence="4" id="KW-1185">Reference proteome</keyword>
<name>A0A2R2MR42_LINAN</name>
<dbReference type="InterPro" id="IPR018247">
    <property type="entry name" value="EF_Hand_1_Ca_BS"/>
</dbReference>
<dbReference type="RefSeq" id="XP_023932477.1">
    <property type="nucleotide sequence ID" value="XM_024076709.1"/>
</dbReference>
<dbReference type="PROSITE" id="PS51450">
    <property type="entry name" value="LRR"/>
    <property type="match status" value="1"/>
</dbReference>
<dbReference type="PROSITE" id="PS00018">
    <property type="entry name" value="EF_HAND_1"/>
    <property type="match status" value="2"/>
</dbReference>
<feature type="domain" description="EF-hand" evidence="3">
    <location>
        <begin position="571"/>
        <end position="606"/>
    </location>
</feature>
<feature type="compositionally biased region" description="Basic and acidic residues" evidence="2">
    <location>
        <begin position="84"/>
        <end position="100"/>
    </location>
</feature>
<dbReference type="InterPro" id="IPR001611">
    <property type="entry name" value="Leu-rich_rpt"/>
</dbReference>
<dbReference type="GeneID" id="106159508"/>
<organism evidence="4 5">
    <name type="scientific">Lingula anatina</name>
    <name type="common">Brachiopod</name>
    <name type="synonym">Lingula unguis</name>
    <dbReference type="NCBI Taxonomy" id="7574"/>
    <lineage>
        <taxon>Eukaryota</taxon>
        <taxon>Metazoa</taxon>
        <taxon>Spiralia</taxon>
        <taxon>Lophotrochozoa</taxon>
        <taxon>Brachiopoda</taxon>
        <taxon>Linguliformea</taxon>
        <taxon>Lingulata</taxon>
        <taxon>Lingulida</taxon>
        <taxon>Linguloidea</taxon>
        <taxon>Lingulidae</taxon>
        <taxon>Lingula</taxon>
    </lineage>
</organism>
<feature type="compositionally biased region" description="Polar residues" evidence="2">
    <location>
        <begin position="702"/>
        <end position="718"/>
    </location>
</feature>
<dbReference type="PANTHER" id="PTHR24114">
    <property type="entry name" value="LEUCINE RICH REPEAT FAMILY PROTEIN"/>
    <property type="match status" value="1"/>
</dbReference>
<reference evidence="5" key="1">
    <citation type="submission" date="2025-08" db="UniProtKB">
        <authorList>
            <consortium name="RefSeq"/>
        </authorList>
    </citation>
    <scope>IDENTIFICATION</scope>
    <source>
        <tissue evidence="5">Gonads</tissue>
    </source>
</reference>
<dbReference type="Proteomes" id="UP000085678">
    <property type="component" value="Unplaced"/>
</dbReference>
<dbReference type="InterPro" id="IPR052394">
    <property type="entry name" value="LRR-containing"/>
</dbReference>
<dbReference type="PROSITE" id="PS50222">
    <property type="entry name" value="EF_HAND_2"/>
    <property type="match status" value="2"/>
</dbReference>
<feature type="compositionally biased region" description="Acidic residues" evidence="2">
    <location>
        <begin position="101"/>
        <end position="124"/>
    </location>
</feature>
<dbReference type="InParanoid" id="A0A2R2MR42"/>
<dbReference type="SMART" id="SM00054">
    <property type="entry name" value="EFh"/>
    <property type="match status" value="2"/>
</dbReference>
<keyword evidence="1" id="KW-0106">Calcium</keyword>
<evidence type="ECO:0000259" key="3">
    <source>
        <dbReference type="PROSITE" id="PS50222"/>
    </source>
</evidence>
<dbReference type="Gene3D" id="1.10.238.10">
    <property type="entry name" value="EF-hand"/>
    <property type="match status" value="1"/>
</dbReference>
<feature type="region of interest" description="Disordered" evidence="2">
    <location>
        <begin position="1"/>
        <end position="36"/>
    </location>
</feature>
<sequence>MNVSAFIKTGGTDGDGEEEEDPGLQKPKIPSSNVQRRWTKLKGFAHVQSMANQTFSKLRAEGGVRGKVSGKKVIRKKKLLEQAQNDKDDQPHNALQHDDARDDEEESGEFDFDKDDQDNEDSDDEMNHPDVKAYVAACRQTGVNPARSVVKSVIHDQVKIARRPMGPSETKACVLGLVRNCNVKVLDLTGNKMGDEGAVYVSDLLRENYYVTSLTLAENNITRIGLKVLAEEVINSRYLKTLDLSGNGFGENDAHHIAEILENNQILRELYLSHNEFRELGGEILSPAIANNVTLELLDLSWNHLRRKGAAAIAQGIKENMGLKTVNLAWNGFHLMGCKALAEALEVNKSLKTLDLTSNRIDLDSLKALLKGLKLNEGLETLIMPKNTIGTEGTLVLVKAIEESDVTTIKLIDIHTQLVTPEFLAEYRELKNKRQNFKFLHGRIYDPSNQLKRPKTSFFFAIESCSKAFEKTYHVNLFQTQCVTHSFIDMLVEAQDKREFQIKYGQLLNQKGEEISEDDLMNEDPMMVLNEFSRQKKLRLVDLFKQLDKDGSNSLTFQEFGEGLLAEGIPLSKKGLDKLLRKLDKDGDGEVDFGELMQGQKEFTRKLLMLKQAKDEKSKEEIERFQELQRKVTTLLQKQKTPREEKKSKAPAPVKQITAVVTDIENASQEEKKVAATALKNMFRKKKTVENALPTIADDNTKNNGAEVTETADASTQN</sequence>
<dbReference type="Pfam" id="PF13516">
    <property type="entry name" value="LRR_6"/>
    <property type="match status" value="4"/>
</dbReference>
<dbReference type="GO" id="GO:0005509">
    <property type="term" value="F:calcium ion binding"/>
    <property type="evidence" value="ECO:0007669"/>
    <property type="project" value="InterPro"/>
</dbReference>
<feature type="domain" description="EF-hand" evidence="3">
    <location>
        <begin position="535"/>
        <end position="570"/>
    </location>
</feature>
<dbReference type="AlphaFoldDB" id="A0A2R2MR42"/>
<evidence type="ECO:0000313" key="5">
    <source>
        <dbReference type="RefSeq" id="XP_023932477.1"/>
    </source>
</evidence>
<dbReference type="CDD" id="cd00051">
    <property type="entry name" value="EFh"/>
    <property type="match status" value="1"/>
</dbReference>
<gene>
    <name evidence="5" type="primary">LOC106159508</name>
</gene>
<feature type="region of interest" description="Disordered" evidence="2">
    <location>
        <begin position="694"/>
        <end position="718"/>
    </location>
</feature>
<dbReference type="InterPro" id="IPR011992">
    <property type="entry name" value="EF-hand-dom_pair"/>
</dbReference>
<dbReference type="SMART" id="SM00368">
    <property type="entry name" value="LRR_RI"/>
    <property type="match status" value="7"/>
</dbReference>
<evidence type="ECO:0000256" key="2">
    <source>
        <dbReference type="SAM" id="MobiDB-lite"/>
    </source>
</evidence>
<feature type="region of interest" description="Disordered" evidence="2">
    <location>
        <begin position="81"/>
        <end position="127"/>
    </location>
</feature>
<accession>A0A2R2MR42</accession>
<evidence type="ECO:0000256" key="1">
    <source>
        <dbReference type="ARBA" id="ARBA00022837"/>
    </source>
</evidence>
<dbReference type="KEGG" id="lak:106159508"/>
<dbReference type="Pfam" id="PF13499">
    <property type="entry name" value="EF-hand_7"/>
    <property type="match status" value="1"/>
</dbReference>
<dbReference type="InterPro" id="IPR002048">
    <property type="entry name" value="EF_hand_dom"/>
</dbReference>
<dbReference type="SUPFAM" id="SSF52047">
    <property type="entry name" value="RNI-like"/>
    <property type="match status" value="1"/>
</dbReference>
<evidence type="ECO:0000313" key="4">
    <source>
        <dbReference type="Proteomes" id="UP000085678"/>
    </source>
</evidence>
<dbReference type="SUPFAM" id="SSF47473">
    <property type="entry name" value="EF-hand"/>
    <property type="match status" value="1"/>
</dbReference>
<protein>
    <submittedName>
        <fullName evidence="5">Uncharacterized protein LOC106159508</fullName>
    </submittedName>
</protein>
<proteinExistence type="predicted"/>
<dbReference type="PANTHER" id="PTHR24114:SF2">
    <property type="entry name" value="F-BOX DOMAIN-CONTAINING PROTEIN-RELATED"/>
    <property type="match status" value="1"/>
</dbReference>
<dbReference type="InterPro" id="IPR032675">
    <property type="entry name" value="LRR_dom_sf"/>
</dbReference>